<dbReference type="RefSeq" id="WP_229232331.1">
    <property type="nucleotide sequence ID" value="NZ_AP024525.1"/>
</dbReference>
<dbReference type="EMBL" id="AP024525">
    <property type="protein sequence ID" value="BCT75605.1"/>
    <property type="molecule type" value="Genomic_DNA"/>
</dbReference>
<proteinExistence type="predicted"/>
<evidence type="ECO:0000313" key="2">
    <source>
        <dbReference type="Proteomes" id="UP001319861"/>
    </source>
</evidence>
<reference evidence="1 2" key="1">
    <citation type="journal article" date="2021" name="J. Biosci. Bioeng.">
        <title>Identification and characterization of a chc gene cluster responsible for the aromatization pathway of cyclohexanecarboxylate degradation in Sinomonas cyclohexanicum ATCC 51369.</title>
        <authorList>
            <person name="Yamamoto T."/>
            <person name="Hasegawa Y."/>
            <person name="Lau P.C.K."/>
            <person name="Iwaki H."/>
        </authorList>
    </citation>
    <scope>NUCLEOTIDE SEQUENCE [LARGE SCALE GENOMIC DNA]</scope>
    <source>
        <strain evidence="1 2">ATCC 51369</strain>
    </source>
</reference>
<sequence>MSVAAPAPVDEAALLDGLDFDPDIPCDAKQDCPHPAVWVATHTCCGDTYPCCVRCRAAIHHALTKYEAPACTVCKTDAHPGTVKFTPIRGGGPRQ</sequence>
<keyword evidence="2" id="KW-1185">Reference proteome</keyword>
<evidence type="ECO:0000313" key="1">
    <source>
        <dbReference type="EMBL" id="BCT75605.1"/>
    </source>
</evidence>
<dbReference type="Proteomes" id="UP001319861">
    <property type="component" value="Chromosome"/>
</dbReference>
<protein>
    <submittedName>
        <fullName evidence="1">Uncharacterized protein</fullName>
    </submittedName>
</protein>
<name>A0ABN6FGD1_SINCY</name>
<accession>A0ABN6FGD1</accession>
<gene>
    <name evidence="1" type="ORF">SCMU_14470</name>
</gene>
<organism evidence="1 2">
    <name type="scientific">Sinomonas cyclohexanicum</name>
    <name type="common">Corynebacterium cyclohexanicum</name>
    <dbReference type="NCBI Taxonomy" id="322009"/>
    <lineage>
        <taxon>Bacteria</taxon>
        <taxon>Bacillati</taxon>
        <taxon>Actinomycetota</taxon>
        <taxon>Actinomycetes</taxon>
        <taxon>Micrococcales</taxon>
        <taxon>Micrococcaceae</taxon>
        <taxon>Sinomonas</taxon>
    </lineage>
</organism>